<gene>
    <name evidence="2" type="ORF">QO002_003041</name>
</gene>
<name>A0ABU0BSG2_9HYPH</name>
<organism evidence="2 3">
    <name type="scientific">Pararhizobium capsulatum DSM 1112</name>
    <dbReference type="NCBI Taxonomy" id="1121113"/>
    <lineage>
        <taxon>Bacteria</taxon>
        <taxon>Pseudomonadati</taxon>
        <taxon>Pseudomonadota</taxon>
        <taxon>Alphaproteobacteria</taxon>
        <taxon>Hyphomicrobiales</taxon>
        <taxon>Rhizobiaceae</taxon>
        <taxon>Rhizobium/Agrobacterium group</taxon>
        <taxon>Pararhizobium</taxon>
    </lineage>
</organism>
<comment type="caution">
    <text evidence="2">The sequence shown here is derived from an EMBL/GenBank/DDBJ whole genome shotgun (WGS) entry which is preliminary data.</text>
</comment>
<protein>
    <recommendedName>
        <fullName evidence="4">Cold-shock protein</fullName>
    </recommendedName>
</protein>
<proteinExistence type="predicted"/>
<dbReference type="EMBL" id="JAUSVF010000001">
    <property type="protein sequence ID" value="MDQ0320903.1"/>
    <property type="molecule type" value="Genomic_DNA"/>
</dbReference>
<evidence type="ECO:0008006" key="4">
    <source>
        <dbReference type="Google" id="ProtNLM"/>
    </source>
</evidence>
<dbReference type="Proteomes" id="UP001230207">
    <property type="component" value="Unassembled WGS sequence"/>
</dbReference>
<evidence type="ECO:0000313" key="3">
    <source>
        <dbReference type="Proteomes" id="UP001230207"/>
    </source>
</evidence>
<keyword evidence="3" id="KW-1185">Reference proteome</keyword>
<evidence type="ECO:0000313" key="2">
    <source>
        <dbReference type="EMBL" id="MDQ0320903.1"/>
    </source>
</evidence>
<reference evidence="2 3" key="1">
    <citation type="submission" date="2023-07" db="EMBL/GenBank/DDBJ databases">
        <title>Genomic Encyclopedia of Type Strains, Phase IV (KMG-IV): sequencing the most valuable type-strain genomes for metagenomic binning, comparative biology and taxonomic classification.</title>
        <authorList>
            <person name="Goeker M."/>
        </authorList>
    </citation>
    <scope>NUCLEOTIDE SEQUENCE [LARGE SCALE GENOMIC DNA]</scope>
    <source>
        <strain evidence="2 3">DSM 1112</strain>
    </source>
</reference>
<accession>A0ABU0BSG2</accession>
<feature type="region of interest" description="Disordered" evidence="1">
    <location>
        <begin position="63"/>
        <end position="97"/>
    </location>
</feature>
<sequence length="97" mass="10867">MPAPKYKPGDTLVMRSGLTHSSMADRTCTVVGVLPSDYGRFQYRVRFEHENFERRVVEADVDIDETPTTSRGGQPREKTAAPMGKSWLKPLTTKPGK</sequence>
<dbReference type="RefSeq" id="WP_307231053.1">
    <property type="nucleotide sequence ID" value="NZ_JAUSVF010000001.1"/>
</dbReference>
<evidence type="ECO:0000256" key="1">
    <source>
        <dbReference type="SAM" id="MobiDB-lite"/>
    </source>
</evidence>